<name>A0ABV9D6U9_9MICO</name>
<evidence type="ECO:0000313" key="3">
    <source>
        <dbReference type="Proteomes" id="UP001595955"/>
    </source>
</evidence>
<feature type="chain" id="PRO_5047539554" description="Lipoprotein" evidence="1">
    <location>
        <begin position="22"/>
        <end position="184"/>
    </location>
</feature>
<evidence type="ECO:0000256" key="1">
    <source>
        <dbReference type="SAM" id="SignalP"/>
    </source>
</evidence>
<evidence type="ECO:0000313" key="2">
    <source>
        <dbReference type="EMBL" id="MFC4554043.1"/>
    </source>
</evidence>
<keyword evidence="1" id="KW-0732">Signal</keyword>
<dbReference type="Proteomes" id="UP001595955">
    <property type="component" value="Unassembled WGS sequence"/>
</dbReference>
<accession>A0ABV9D6U9</accession>
<keyword evidence="3" id="KW-1185">Reference proteome</keyword>
<proteinExistence type="predicted"/>
<sequence>MTFKRGARALVGLTLAGGLLAACSAHPGAAAVVDGEEISENFLADAVRDFEVVTGQPTSAAAMISTLAITPTMLDAAAEFGIGASEEEATALLDAQIETVGGTPPADGYAQGVIEIAQMTLVDQQIQFSEDGMAIGERIAERIAETDIELNPRYGEITADGNVVPPDYPWLATPTPTPGELPQG</sequence>
<evidence type="ECO:0008006" key="4">
    <source>
        <dbReference type="Google" id="ProtNLM"/>
    </source>
</evidence>
<comment type="caution">
    <text evidence="2">The sequence shown here is derived from an EMBL/GenBank/DDBJ whole genome shotgun (WGS) entry which is preliminary data.</text>
</comment>
<gene>
    <name evidence="2" type="ORF">ACFO3F_02180</name>
</gene>
<feature type="signal peptide" evidence="1">
    <location>
        <begin position="1"/>
        <end position="21"/>
    </location>
</feature>
<dbReference type="PROSITE" id="PS51257">
    <property type="entry name" value="PROKAR_LIPOPROTEIN"/>
    <property type="match status" value="1"/>
</dbReference>
<protein>
    <recommendedName>
        <fullName evidence="4">Lipoprotein</fullName>
    </recommendedName>
</protein>
<dbReference type="EMBL" id="JBHSGF010000001">
    <property type="protein sequence ID" value="MFC4554043.1"/>
    <property type="molecule type" value="Genomic_DNA"/>
</dbReference>
<organism evidence="2 3">
    <name type="scientific">Georgenia faecalis</name>
    <dbReference type="NCBI Taxonomy" id="2483799"/>
    <lineage>
        <taxon>Bacteria</taxon>
        <taxon>Bacillati</taxon>
        <taxon>Actinomycetota</taxon>
        <taxon>Actinomycetes</taxon>
        <taxon>Micrococcales</taxon>
        <taxon>Bogoriellaceae</taxon>
        <taxon>Georgenia</taxon>
    </lineage>
</organism>
<dbReference type="RefSeq" id="WP_122823249.1">
    <property type="nucleotide sequence ID" value="NZ_CP033325.1"/>
</dbReference>
<reference evidence="3" key="1">
    <citation type="journal article" date="2019" name="Int. J. Syst. Evol. Microbiol.">
        <title>The Global Catalogue of Microorganisms (GCM) 10K type strain sequencing project: providing services to taxonomists for standard genome sequencing and annotation.</title>
        <authorList>
            <consortium name="The Broad Institute Genomics Platform"/>
            <consortium name="The Broad Institute Genome Sequencing Center for Infectious Disease"/>
            <person name="Wu L."/>
            <person name="Ma J."/>
        </authorList>
    </citation>
    <scope>NUCLEOTIDE SEQUENCE [LARGE SCALE GENOMIC DNA]</scope>
    <source>
        <strain evidence="3">JCM 3369</strain>
    </source>
</reference>